<evidence type="ECO:0000256" key="3">
    <source>
        <dbReference type="RuleBase" id="RU000682"/>
    </source>
</evidence>
<gene>
    <name evidence="6" type="ORF">JZ751_021309</name>
</gene>
<evidence type="ECO:0000259" key="5">
    <source>
        <dbReference type="PROSITE" id="PS50071"/>
    </source>
</evidence>
<dbReference type="Pfam" id="PF00046">
    <property type="entry name" value="Homeodomain"/>
    <property type="match status" value="1"/>
</dbReference>
<comment type="subcellular location">
    <subcellularLocation>
        <location evidence="1 2 3">Nucleus</location>
    </subcellularLocation>
</comment>
<dbReference type="InterPro" id="IPR001356">
    <property type="entry name" value="HD"/>
</dbReference>
<dbReference type="AlphaFoldDB" id="A0A8T2NMN4"/>
<protein>
    <recommendedName>
        <fullName evidence="5">Homeobox domain-containing protein</fullName>
    </recommendedName>
</protein>
<comment type="caution">
    <text evidence="6">The sequence shown here is derived from an EMBL/GenBank/DDBJ whole genome shotgun (WGS) entry which is preliminary data.</text>
</comment>
<feature type="domain" description="Homeobox" evidence="5">
    <location>
        <begin position="52"/>
        <end position="112"/>
    </location>
</feature>
<keyword evidence="2 3" id="KW-0539">Nucleus</keyword>
<dbReference type="CDD" id="cd00086">
    <property type="entry name" value="homeodomain"/>
    <property type="match status" value="1"/>
</dbReference>
<dbReference type="GO" id="GO:0000981">
    <property type="term" value="F:DNA-binding transcription factor activity, RNA polymerase II-specific"/>
    <property type="evidence" value="ECO:0007669"/>
    <property type="project" value="TreeGrafter"/>
</dbReference>
<evidence type="ECO:0000256" key="1">
    <source>
        <dbReference type="ARBA" id="ARBA00004123"/>
    </source>
</evidence>
<proteinExistence type="predicted"/>
<keyword evidence="2 3" id="KW-0371">Homeobox</keyword>
<feature type="DNA-binding region" description="Homeobox" evidence="2">
    <location>
        <begin position="54"/>
        <end position="113"/>
    </location>
</feature>
<dbReference type="InterPro" id="IPR050649">
    <property type="entry name" value="Paired_Homeobox_TFs"/>
</dbReference>
<dbReference type="GO" id="GO:0005634">
    <property type="term" value="C:nucleus"/>
    <property type="evidence" value="ECO:0007669"/>
    <property type="project" value="UniProtKB-SubCell"/>
</dbReference>
<name>A0A8T2NMN4_9TELE</name>
<keyword evidence="7" id="KW-1185">Reference proteome</keyword>
<organism evidence="6 7">
    <name type="scientific">Albula glossodonta</name>
    <name type="common">roundjaw bonefish</name>
    <dbReference type="NCBI Taxonomy" id="121402"/>
    <lineage>
        <taxon>Eukaryota</taxon>
        <taxon>Metazoa</taxon>
        <taxon>Chordata</taxon>
        <taxon>Craniata</taxon>
        <taxon>Vertebrata</taxon>
        <taxon>Euteleostomi</taxon>
        <taxon>Actinopterygii</taxon>
        <taxon>Neopterygii</taxon>
        <taxon>Teleostei</taxon>
        <taxon>Albuliformes</taxon>
        <taxon>Albulidae</taxon>
        <taxon>Albula</taxon>
    </lineage>
</organism>
<dbReference type="GO" id="GO:0000977">
    <property type="term" value="F:RNA polymerase II transcription regulatory region sequence-specific DNA binding"/>
    <property type="evidence" value="ECO:0007669"/>
    <property type="project" value="TreeGrafter"/>
</dbReference>
<dbReference type="PROSITE" id="PS50071">
    <property type="entry name" value="HOMEOBOX_2"/>
    <property type="match status" value="1"/>
</dbReference>
<dbReference type="PANTHER" id="PTHR24329">
    <property type="entry name" value="HOMEOBOX PROTEIN ARISTALESS"/>
    <property type="match status" value="1"/>
</dbReference>
<evidence type="ECO:0000256" key="2">
    <source>
        <dbReference type="PROSITE-ProRule" id="PRU00108"/>
    </source>
</evidence>
<keyword evidence="2 3" id="KW-0238">DNA-binding</keyword>
<dbReference type="Proteomes" id="UP000824540">
    <property type="component" value="Unassembled WGS sequence"/>
</dbReference>
<dbReference type="PANTHER" id="PTHR24329:SF543">
    <property type="entry name" value="FI01017P-RELATED"/>
    <property type="match status" value="1"/>
</dbReference>
<feature type="non-terminal residue" evidence="6">
    <location>
        <position position="1"/>
    </location>
</feature>
<evidence type="ECO:0000256" key="4">
    <source>
        <dbReference type="SAM" id="MobiDB-lite"/>
    </source>
</evidence>
<evidence type="ECO:0000313" key="6">
    <source>
        <dbReference type="EMBL" id="KAG9340490.1"/>
    </source>
</evidence>
<dbReference type="OrthoDB" id="6159439at2759"/>
<feature type="compositionally biased region" description="Pro residues" evidence="4">
    <location>
        <begin position="193"/>
        <end position="203"/>
    </location>
</feature>
<accession>A0A8T2NMN4</accession>
<dbReference type="SMART" id="SM00389">
    <property type="entry name" value="HOX"/>
    <property type="match status" value="1"/>
</dbReference>
<dbReference type="InterPro" id="IPR009057">
    <property type="entry name" value="Homeodomain-like_sf"/>
</dbReference>
<reference evidence="6" key="1">
    <citation type="thesis" date="2021" institute="BYU ScholarsArchive" country="Provo, UT, USA">
        <title>Applications of and Algorithms for Genome Assembly and Genomic Analyses with an Emphasis on Marine Teleosts.</title>
        <authorList>
            <person name="Pickett B.D."/>
        </authorList>
    </citation>
    <scope>NUCLEOTIDE SEQUENCE</scope>
    <source>
        <strain evidence="6">HI-2016</strain>
    </source>
</reference>
<dbReference type="Gene3D" id="1.10.10.60">
    <property type="entry name" value="Homeodomain-like"/>
    <property type="match status" value="1"/>
</dbReference>
<feature type="region of interest" description="Disordered" evidence="4">
    <location>
        <begin position="116"/>
        <end position="230"/>
    </location>
</feature>
<dbReference type="SUPFAM" id="SSF46689">
    <property type="entry name" value="Homeodomain-like"/>
    <property type="match status" value="1"/>
</dbReference>
<sequence>MDYSCYFTYYSNKEDASSSEQFSSCLADLQIQEKGSSKVRAWGALRGVQSGAPKRRKRITFSKTQLGDLENAFSFTHYPDTAQKESLASLTGLPESKIQVWFQNRRARYFRNKKEATVGDPATPPGHRITPSLACAYSSPNLPETPTHPSPNLPEACRYPSPNLLEPPTYPYPNIPITSSDHSKPSLYTSPTLPKPPACPSPNLPEACRYSSPSLPKAPEYPSPNHPEPSRIGSTIGDMSLAATAFSSLTGPATELSCTSRWFGNSAPLQYEYTGQGMPPLEATLCHMGSGDIYSQQGLEDRAVRATLQDSHAHWATPTQQMQSYHPGDQAAQLPLEYDIMSEFSGHTYMDFVKVEPEVYMLVPGNNIC</sequence>
<dbReference type="EMBL" id="JAFBMS010000042">
    <property type="protein sequence ID" value="KAG9340490.1"/>
    <property type="molecule type" value="Genomic_DNA"/>
</dbReference>
<evidence type="ECO:0000313" key="7">
    <source>
        <dbReference type="Proteomes" id="UP000824540"/>
    </source>
</evidence>